<dbReference type="SUPFAM" id="SSF52402">
    <property type="entry name" value="Adenine nucleotide alpha hydrolases-like"/>
    <property type="match status" value="1"/>
</dbReference>
<dbReference type="Gene3D" id="3.40.50.12370">
    <property type="match status" value="1"/>
</dbReference>
<comment type="similarity">
    <text evidence="1">Belongs to the universal stress protein A family.</text>
</comment>
<name>A0ABP6INX3_9ACTN</name>
<reference evidence="4" key="1">
    <citation type="journal article" date="2019" name="Int. J. Syst. Evol. Microbiol.">
        <title>The Global Catalogue of Microorganisms (GCM) 10K type strain sequencing project: providing services to taxonomists for standard genome sequencing and annotation.</title>
        <authorList>
            <consortium name="The Broad Institute Genomics Platform"/>
            <consortium name="The Broad Institute Genome Sequencing Center for Infectious Disease"/>
            <person name="Wu L."/>
            <person name="Ma J."/>
        </authorList>
    </citation>
    <scope>NUCLEOTIDE SEQUENCE [LARGE SCALE GENOMIC DNA]</scope>
    <source>
        <strain evidence="4">JCM 6242</strain>
    </source>
</reference>
<sequence>MRHVLAVVDDAAVPVTAAAVTGTAEAAAEALQADVREVHLPAGAETGDASAAVLRELERPGTLAGVLAGAAVSPAGPWHVARHSATPVILVPAPPRTAVAPHAAISRVLLPLDGSPEAAAAVTGAAGLFARTGVDLVVLHVFDEATVPRFWDQAAHARQAWAQEFLARHCAQPGVRMELRRGGAGEQVVDVAAAEHVDLIVLGWSQRVEEGRARTVRRIVADADVPVMLIPVAPRQGPSP</sequence>
<proteinExistence type="inferred from homology"/>
<evidence type="ECO:0000313" key="3">
    <source>
        <dbReference type="EMBL" id="GAA2899174.1"/>
    </source>
</evidence>
<protein>
    <recommendedName>
        <fullName evidence="2">UspA domain-containing protein</fullName>
    </recommendedName>
</protein>
<dbReference type="InterPro" id="IPR006016">
    <property type="entry name" value="UspA"/>
</dbReference>
<dbReference type="PANTHER" id="PTHR46268:SF6">
    <property type="entry name" value="UNIVERSAL STRESS PROTEIN UP12"/>
    <property type="match status" value="1"/>
</dbReference>
<evidence type="ECO:0000259" key="2">
    <source>
        <dbReference type="Pfam" id="PF00582"/>
    </source>
</evidence>
<evidence type="ECO:0000313" key="4">
    <source>
        <dbReference type="Proteomes" id="UP001500831"/>
    </source>
</evidence>
<dbReference type="Pfam" id="PF00582">
    <property type="entry name" value="Usp"/>
    <property type="match status" value="1"/>
</dbReference>
<dbReference type="CDD" id="cd00293">
    <property type="entry name" value="USP-like"/>
    <property type="match status" value="1"/>
</dbReference>
<organism evidence="3 4">
    <name type="scientific">Streptosporangium fragile</name>
    <dbReference type="NCBI Taxonomy" id="46186"/>
    <lineage>
        <taxon>Bacteria</taxon>
        <taxon>Bacillati</taxon>
        <taxon>Actinomycetota</taxon>
        <taxon>Actinomycetes</taxon>
        <taxon>Streptosporangiales</taxon>
        <taxon>Streptosporangiaceae</taxon>
        <taxon>Streptosporangium</taxon>
    </lineage>
</organism>
<feature type="domain" description="UspA" evidence="2">
    <location>
        <begin position="106"/>
        <end position="231"/>
    </location>
</feature>
<dbReference type="PANTHER" id="PTHR46268">
    <property type="entry name" value="STRESS RESPONSE PROTEIN NHAX"/>
    <property type="match status" value="1"/>
</dbReference>
<dbReference type="RefSeq" id="WP_344979462.1">
    <property type="nucleotide sequence ID" value="NZ_BAAAVI010000064.1"/>
</dbReference>
<dbReference type="EMBL" id="BAAAVI010000064">
    <property type="protein sequence ID" value="GAA2899174.1"/>
    <property type="molecule type" value="Genomic_DNA"/>
</dbReference>
<accession>A0ABP6INX3</accession>
<evidence type="ECO:0000256" key="1">
    <source>
        <dbReference type="ARBA" id="ARBA00008791"/>
    </source>
</evidence>
<comment type="caution">
    <text evidence="3">The sequence shown here is derived from an EMBL/GenBank/DDBJ whole genome shotgun (WGS) entry which is preliminary data.</text>
</comment>
<keyword evidence="4" id="KW-1185">Reference proteome</keyword>
<dbReference type="Proteomes" id="UP001500831">
    <property type="component" value="Unassembled WGS sequence"/>
</dbReference>
<gene>
    <name evidence="3" type="ORF">GCM10010517_64670</name>
</gene>